<reference evidence="1 2" key="1">
    <citation type="submission" date="2019-02" db="EMBL/GenBank/DDBJ databases">
        <title>Opniocepnalus argus genome.</title>
        <authorList>
            <person name="Zhou C."/>
            <person name="Xiao S."/>
        </authorList>
    </citation>
    <scope>NUCLEOTIDE SEQUENCE [LARGE SCALE GENOMIC DNA]</scope>
    <source>
        <strain evidence="1">OARG1902GOOAL</strain>
        <tissue evidence="1">Muscle</tissue>
    </source>
</reference>
<accession>A0A6G1QUI2</accession>
<keyword evidence="2" id="KW-1185">Reference proteome</keyword>
<dbReference type="AlphaFoldDB" id="A0A6G1QUI2"/>
<proteinExistence type="predicted"/>
<organism evidence="1 2">
    <name type="scientific">Channa argus</name>
    <name type="common">Northern snakehead</name>
    <name type="synonym">Ophicephalus argus</name>
    <dbReference type="NCBI Taxonomy" id="215402"/>
    <lineage>
        <taxon>Eukaryota</taxon>
        <taxon>Metazoa</taxon>
        <taxon>Chordata</taxon>
        <taxon>Craniata</taxon>
        <taxon>Vertebrata</taxon>
        <taxon>Euteleostomi</taxon>
        <taxon>Actinopterygii</taxon>
        <taxon>Neopterygii</taxon>
        <taxon>Teleostei</taxon>
        <taxon>Neoteleostei</taxon>
        <taxon>Acanthomorphata</taxon>
        <taxon>Anabantaria</taxon>
        <taxon>Anabantiformes</taxon>
        <taxon>Channoidei</taxon>
        <taxon>Channidae</taxon>
        <taxon>Channa</taxon>
    </lineage>
</organism>
<name>A0A6G1QUI2_CHAAH</name>
<reference evidence="2" key="2">
    <citation type="submission" date="2019-02" db="EMBL/GenBank/DDBJ databases">
        <title>Opniocepnalus argus Var Kimnra genome.</title>
        <authorList>
            <person name="Zhou C."/>
            <person name="Xiao S."/>
        </authorList>
    </citation>
    <scope>NUCLEOTIDE SEQUENCE [LARGE SCALE GENOMIC DNA]</scope>
</reference>
<gene>
    <name evidence="1" type="ORF">EXN66_Car021846</name>
</gene>
<protein>
    <submittedName>
        <fullName evidence="1">Uncharacterized protein</fullName>
    </submittedName>
</protein>
<evidence type="ECO:0000313" key="1">
    <source>
        <dbReference type="EMBL" id="KAF3706154.1"/>
    </source>
</evidence>
<sequence>MKITCHHVSMHIGQTSWDLLIYLAASLQPNGKLLHLIWSVYMQTQHLEGKRRVLESTLTQNVKAACQLDLATCVQLAALFWCCRDEQMF</sequence>
<evidence type="ECO:0000313" key="2">
    <source>
        <dbReference type="Proteomes" id="UP000503349"/>
    </source>
</evidence>
<dbReference type="EMBL" id="CM015734">
    <property type="protein sequence ID" value="KAF3706154.1"/>
    <property type="molecule type" value="Genomic_DNA"/>
</dbReference>
<dbReference type="Proteomes" id="UP000503349">
    <property type="component" value="Chromosome 23"/>
</dbReference>